<dbReference type="PROSITE" id="PS50850">
    <property type="entry name" value="MFS"/>
    <property type="match status" value="1"/>
</dbReference>
<feature type="transmembrane region" description="Helical" evidence="7">
    <location>
        <begin position="218"/>
        <end position="240"/>
    </location>
</feature>
<feature type="transmembrane region" description="Helical" evidence="7">
    <location>
        <begin position="347"/>
        <end position="368"/>
    </location>
</feature>
<dbReference type="Pfam" id="PF07690">
    <property type="entry name" value="MFS_1"/>
    <property type="match status" value="1"/>
</dbReference>
<feature type="transmembrane region" description="Helical" evidence="7">
    <location>
        <begin position="413"/>
        <end position="432"/>
    </location>
</feature>
<evidence type="ECO:0000256" key="6">
    <source>
        <dbReference type="ARBA" id="ARBA00023136"/>
    </source>
</evidence>
<accession>W6R5M6</accession>
<dbReference type="Gene3D" id="1.20.1250.20">
    <property type="entry name" value="MFS general substrate transporter like domains"/>
    <property type="match status" value="1"/>
</dbReference>
<evidence type="ECO:0000256" key="5">
    <source>
        <dbReference type="ARBA" id="ARBA00022989"/>
    </source>
</evidence>
<keyword evidence="4 7" id="KW-0812">Transmembrane</keyword>
<keyword evidence="3" id="KW-1003">Cell membrane</keyword>
<feature type="transmembrane region" description="Helical" evidence="7">
    <location>
        <begin position="246"/>
        <end position="269"/>
    </location>
</feature>
<feature type="transmembrane region" description="Helical" evidence="7">
    <location>
        <begin position="188"/>
        <end position="206"/>
    </location>
</feature>
<dbReference type="KEGG" id="rhl:LPU83_0896"/>
<feature type="transmembrane region" description="Helical" evidence="7">
    <location>
        <begin position="128"/>
        <end position="148"/>
    </location>
</feature>
<dbReference type="PRINTS" id="PR01036">
    <property type="entry name" value="TCRTETB"/>
</dbReference>
<feature type="transmembrane region" description="Helical" evidence="7">
    <location>
        <begin position="160"/>
        <end position="182"/>
    </location>
</feature>
<dbReference type="PATRIC" id="fig|348824.6.peg.966"/>
<dbReference type="PANTHER" id="PTHR42718">
    <property type="entry name" value="MAJOR FACILITATOR SUPERFAMILY MULTIDRUG TRANSPORTER MFSC"/>
    <property type="match status" value="1"/>
</dbReference>
<dbReference type="InterPro" id="IPR020846">
    <property type="entry name" value="MFS_dom"/>
</dbReference>
<evidence type="ECO:0000256" key="3">
    <source>
        <dbReference type="ARBA" id="ARBA00022475"/>
    </source>
</evidence>
<keyword evidence="2" id="KW-0813">Transport</keyword>
<dbReference type="GO" id="GO:0022857">
    <property type="term" value="F:transmembrane transporter activity"/>
    <property type="evidence" value="ECO:0007669"/>
    <property type="project" value="InterPro"/>
</dbReference>
<evidence type="ECO:0000256" key="4">
    <source>
        <dbReference type="ARBA" id="ARBA00022692"/>
    </source>
</evidence>
<dbReference type="InterPro" id="IPR036259">
    <property type="entry name" value="MFS_trans_sf"/>
</dbReference>
<feature type="transmembrane region" description="Helical" evidence="7">
    <location>
        <begin position="380"/>
        <end position="401"/>
    </location>
</feature>
<evidence type="ECO:0000259" key="8">
    <source>
        <dbReference type="PROSITE" id="PS50850"/>
    </source>
</evidence>
<comment type="subcellular location">
    <subcellularLocation>
        <location evidence="1">Cell membrane</location>
        <topology evidence="1">Multi-pass membrane protein</topology>
    </subcellularLocation>
</comment>
<dbReference type="AlphaFoldDB" id="W6R5M6"/>
<dbReference type="SUPFAM" id="SSF103473">
    <property type="entry name" value="MFS general substrate transporter"/>
    <property type="match status" value="1"/>
</dbReference>
<dbReference type="Gene3D" id="1.20.1720.10">
    <property type="entry name" value="Multidrug resistance protein D"/>
    <property type="match status" value="1"/>
</dbReference>
<dbReference type="eggNOG" id="COG2814">
    <property type="taxonomic scope" value="Bacteria"/>
</dbReference>
<proteinExistence type="predicted"/>
<evidence type="ECO:0000256" key="2">
    <source>
        <dbReference type="ARBA" id="ARBA00022448"/>
    </source>
</evidence>
<dbReference type="GO" id="GO:0005886">
    <property type="term" value="C:plasma membrane"/>
    <property type="evidence" value="ECO:0007669"/>
    <property type="project" value="UniProtKB-SubCell"/>
</dbReference>
<dbReference type="CDD" id="cd17503">
    <property type="entry name" value="MFS_LmrB_MDR_like"/>
    <property type="match status" value="1"/>
</dbReference>
<feature type="transmembrane region" description="Helical" evidence="7">
    <location>
        <begin position="515"/>
        <end position="532"/>
    </location>
</feature>
<evidence type="ECO:0000313" key="10">
    <source>
        <dbReference type="Proteomes" id="UP000019443"/>
    </source>
</evidence>
<feature type="transmembrane region" description="Helical" evidence="7">
    <location>
        <begin position="93"/>
        <end position="116"/>
    </location>
</feature>
<feature type="domain" description="Major facilitator superfamily (MFS) profile" evidence="8">
    <location>
        <begin position="94"/>
        <end position="539"/>
    </location>
</feature>
<keyword evidence="6 7" id="KW-0472">Membrane</keyword>
<protein>
    <submittedName>
        <fullName evidence="9">Multidrug resistance protein mdtD</fullName>
    </submittedName>
</protein>
<name>W6R5M6_9HYPH</name>
<feature type="transmembrane region" description="Helical" evidence="7">
    <location>
        <begin position="309"/>
        <end position="326"/>
    </location>
</feature>
<evidence type="ECO:0000313" key="9">
    <source>
        <dbReference type="EMBL" id="CDM56572.1"/>
    </source>
</evidence>
<feature type="transmembrane region" description="Helical" evidence="7">
    <location>
        <begin position="438"/>
        <end position="463"/>
    </location>
</feature>
<keyword evidence="10" id="KW-1185">Reference proteome</keyword>
<dbReference type="PANTHER" id="PTHR42718:SF46">
    <property type="entry name" value="BLR6921 PROTEIN"/>
    <property type="match status" value="1"/>
</dbReference>
<dbReference type="EMBL" id="HG916852">
    <property type="protein sequence ID" value="CDM56572.1"/>
    <property type="molecule type" value="Genomic_DNA"/>
</dbReference>
<feature type="transmembrane region" description="Helical" evidence="7">
    <location>
        <begin position="484"/>
        <end position="503"/>
    </location>
</feature>
<dbReference type="HOGENOM" id="CLU_000960_28_0_5"/>
<dbReference type="InterPro" id="IPR011701">
    <property type="entry name" value="MFS"/>
</dbReference>
<reference evidence="9" key="1">
    <citation type="submission" date="2013-11" db="EMBL/GenBank/DDBJ databases">
        <title>Draft genome sequence of the broad-host-range Rhizobium sp. LPU83 strain, a member of the low-genetic diversity Oregon-like Rhizobium sp. group.</title>
        <authorList>
            <person name="Wibberg D."/>
            <person name="Puehler A."/>
            <person name="Schlueter A."/>
        </authorList>
    </citation>
    <scope>NUCLEOTIDE SEQUENCE [LARGE SCALE GENOMIC DNA]</scope>
    <source>
        <strain evidence="9">LPU83</strain>
    </source>
</reference>
<feature type="transmembrane region" description="Helical" evidence="7">
    <location>
        <begin position="281"/>
        <end position="303"/>
    </location>
</feature>
<keyword evidence="5 7" id="KW-1133">Transmembrane helix</keyword>
<gene>
    <name evidence="9" type="ORF">LPU83_0896</name>
</gene>
<dbReference type="Proteomes" id="UP000019443">
    <property type="component" value="Chromosome"/>
</dbReference>
<sequence>MPTANNARRVIPDATRISHPSDNARHLCRTAPNKHRSIPIVEIAEQTASRRRDANVFQKRNEGLAEPFPRNTEHWLPEPPSHDLQGISRMNRIVPLILAVALFMEQMDSTVISTALPAIANDLHVGPITLKLALTSYMVSLAVFIPISGWMADRFCAKRIFRLAICVFVIGSIFCAISSGLIEFVVARFLQGMGGAMMTPVGRLVLLRTTKRSELVSAMALLTIPALVGPLAGPPLGGFITTYFTWHWIFLINVPVGIIGVWLATIFLPEVEATAPPRLDFIGFLLTSFSAAGVVFGLSVVSLPALPPVIGITATAIGLVCGFVYVRHAKRHPAPILNLNLFRNPTFRASTTGGTLFRICIGAMPFLTPLMLQLGFGLTPFQSGMITFAGAIGAITTKFMARRVFAAAGFRTTLLSAAGVTTIVTVATGLFTPQTPHLVIIAILLVGGFSRSFFFTGVNALAFADIDDAQASQATSMSSVMQQISLALGVAVAAAILETSIYFRGEALQVADFHIAFYVIAILTVVATIPFIRMDKSAGALVSGHQAKRLAPAAIEAEQQAVK</sequence>
<evidence type="ECO:0000256" key="1">
    <source>
        <dbReference type="ARBA" id="ARBA00004651"/>
    </source>
</evidence>
<organism evidence="9 10">
    <name type="scientific">Rhizobium favelukesii</name>
    <dbReference type="NCBI Taxonomy" id="348824"/>
    <lineage>
        <taxon>Bacteria</taxon>
        <taxon>Pseudomonadati</taxon>
        <taxon>Pseudomonadota</taxon>
        <taxon>Alphaproteobacteria</taxon>
        <taxon>Hyphomicrobiales</taxon>
        <taxon>Rhizobiaceae</taxon>
        <taxon>Rhizobium/Agrobacterium group</taxon>
        <taxon>Rhizobium</taxon>
    </lineage>
</organism>
<evidence type="ECO:0000256" key="7">
    <source>
        <dbReference type="SAM" id="Phobius"/>
    </source>
</evidence>